<dbReference type="SUPFAM" id="SSF51197">
    <property type="entry name" value="Clavaminate synthase-like"/>
    <property type="match status" value="1"/>
</dbReference>
<dbReference type="GeneID" id="87874837"/>
<dbReference type="AlphaFoldDB" id="A0AAJ0I8E5"/>
<evidence type="ECO:0000313" key="1">
    <source>
        <dbReference type="EMBL" id="KAK3492795.1"/>
    </source>
</evidence>
<organism evidence="1 2">
    <name type="scientific">Neurospora hispaniola</name>
    <dbReference type="NCBI Taxonomy" id="588809"/>
    <lineage>
        <taxon>Eukaryota</taxon>
        <taxon>Fungi</taxon>
        <taxon>Dikarya</taxon>
        <taxon>Ascomycota</taxon>
        <taxon>Pezizomycotina</taxon>
        <taxon>Sordariomycetes</taxon>
        <taxon>Sordariomycetidae</taxon>
        <taxon>Sordariales</taxon>
        <taxon>Sordariaceae</taxon>
        <taxon>Neurospora</taxon>
    </lineage>
</organism>
<reference evidence="1 2" key="1">
    <citation type="journal article" date="2023" name="Mol. Phylogenet. Evol.">
        <title>Genome-scale phylogeny and comparative genomics of the fungal order Sordariales.</title>
        <authorList>
            <person name="Hensen N."/>
            <person name="Bonometti L."/>
            <person name="Westerberg I."/>
            <person name="Brannstrom I.O."/>
            <person name="Guillou S."/>
            <person name="Cros-Aarteil S."/>
            <person name="Calhoun S."/>
            <person name="Haridas S."/>
            <person name="Kuo A."/>
            <person name="Mondo S."/>
            <person name="Pangilinan J."/>
            <person name="Riley R."/>
            <person name="LaButti K."/>
            <person name="Andreopoulos B."/>
            <person name="Lipzen A."/>
            <person name="Chen C."/>
            <person name="Yan M."/>
            <person name="Daum C."/>
            <person name="Ng V."/>
            <person name="Clum A."/>
            <person name="Steindorff A."/>
            <person name="Ohm R.A."/>
            <person name="Martin F."/>
            <person name="Silar P."/>
            <person name="Natvig D.O."/>
            <person name="Lalanne C."/>
            <person name="Gautier V."/>
            <person name="Ament-Velasquez S.L."/>
            <person name="Kruys A."/>
            <person name="Hutchinson M.I."/>
            <person name="Powell A.J."/>
            <person name="Barry K."/>
            <person name="Miller A.N."/>
            <person name="Grigoriev I.V."/>
            <person name="Debuchy R."/>
            <person name="Gladieux P."/>
            <person name="Hiltunen Thoren M."/>
            <person name="Johannesson H."/>
        </authorList>
    </citation>
    <scope>NUCLEOTIDE SEQUENCE [LARGE SCALE GENOMIC DNA]</scope>
    <source>
        <strain evidence="1 2">FGSC 10403</strain>
    </source>
</reference>
<evidence type="ECO:0000313" key="2">
    <source>
        <dbReference type="Proteomes" id="UP001285908"/>
    </source>
</evidence>
<comment type="caution">
    <text evidence="1">The sequence shown here is derived from an EMBL/GenBank/DDBJ whole genome shotgun (WGS) entry which is preliminary data.</text>
</comment>
<evidence type="ECO:0008006" key="3">
    <source>
        <dbReference type="Google" id="ProtNLM"/>
    </source>
</evidence>
<dbReference type="EMBL" id="JAULSX010000004">
    <property type="protein sequence ID" value="KAK3492795.1"/>
    <property type="molecule type" value="Genomic_DNA"/>
</dbReference>
<name>A0AAJ0I8E5_9PEZI</name>
<dbReference type="PANTHER" id="PTHR40470">
    <property type="entry name" value="PHYTANOYL-COA DIOXYGENASE FAMILY PROTEIN (AFU_ORTHOLOGUE AFUA_2G15850)"/>
    <property type="match status" value="1"/>
</dbReference>
<dbReference type="Proteomes" id="UP001285908">
    <property type="component" value="Unassembled WGS sequence"/>
</dbReference>
<sequence>MAQKTSYPSPLLRELQENGFTVIRSLLTPSELTTLRSAADSLTALARAGSWPYIRTVGKQFPPWPSSPPADGSGIWGVQHLLHPDLPPLLPQDMESKNAFLKLYFSPSILSIAKQLLPEGTTDDDLVMELFNMLVRPDKEFALSWHRDDIPATASAEEERQRLVLPATEPRYHTQWNLSLVDNDTSLVLVPKSHTRPRTDEERAADPFEPDMPGQLVVELNAGDVAFYDNNILHRGVYSCRKERTTLHGSVGHVAGTSSGKRARNVLQHGVGEWVERCDFSALGERGEEARERAEGMRERLVRMGRENKDVGFSLDG</sequence>
<protein>
    <recommendedName>
        <fullName evidence="3">Phytanoyl-CoA dioxygenase</fullName>
    </recommendedName>
</protein>
<accession>A0AAJ0I8E5</accession>
<dbReference type="InterPro" id="IPR008775">
    <property type="entry name" value="Phytyl_CoA_dOase-like"/>
</dbReference>
<proteinExistence type="predicted"/>
<dbReference type="RefSeq" id="XP_062693253.1">
    <property type="nucleotide sequence ID" value="XM_062837215.1"/>
</dbReference>
<dbReference type="PANTHER" id="PTHR40470:SF1">
    <property type="entry name" value="PHYTANOYL-COA DIOXYGENASE FAMILY PROTEIN (AFU_ORTHOLOGUE AFUA_2G15850)"/>
    <property type="match status" value="1"/>
</dbReference>
<dbReference type="Pfam" id="PF05721">
    <property type="entry name" value="PhyH"/>
    <property type="match status" value="1"/>
</dbReference>
<gene>
    <name evidence="1" type="ORF">B0T23DRAFT_380507</name>
</gene>
<keyword evidence="2" id="KW-1185">Reference proteome</keyword>
<dbReference type="Gene3D" id="2.60.120.620">
    <property type="entry name" value="q2cbj1_9rhob like domain"/>
    <property type="match status" value="1"/>
</dbReference>